<dbReference type="Gene3D" id="3.90.1170.40">
    <property type="entry name" value="Molybdopterin biosynthesis MoaE subunit"/>
    <property type="match status" value="1"/>
</dbReference>
<evidence type="ECO:0000256" key="11">
    <source>
        <dbReference type="ARBA" id="ARBA00049878"/>
    </source>
</evidence>
<evidence type="ECO:0000256" key="4">
    <source>
        <dbReference type="ARBA" id="ARBA00013858"/>
    </source>
</evidence>
<evidence type="ECO:0000256" key="7">
    <source>
        <dbReference type="ARBA" id="ARBA00029745"/>
    </source>
</evidence>
<keyword evidence="5" id="KW-0501">Molybdenum cofactor biosynthesis</keyword>
<dbReference type="AlphaFoldDB" id="A0A516V5I7"/>
<comment type="subunit">
    <text evidence="6">Heterotetramer of 2 MoaD subunits and 2 MoaE subunits. Also stable as homodimer. The enzyme changes between these two forms during catalysis.</text>
</comment>
<evidence type="ECO:0000313" key="13">
    <source>
        <dbReference type="Proteomes" id="UP000315891"/>
    </source>
</evidence>
<dbReference type="OrthoDB" id="9803224at2"/>
<evidence type="ECO:0000256" key="1">
    <source>
        <dbReference type="ARBA" id="ARBA00005046"/>
    </source>
</evidence>
<dbReference type="RefSeq" id="WP_143879279.1">
    <property type="nucleotide sequence ID" value="NZ_BAABLZ010000001.1"/>
</dbReference>
<evidence type="ECO:0000256" key="10">
    <source>
        <dbReference type="ARBA" id="ARBA00032474"/>
    </source>
</evidence>
<dbReference type="EMBL" id="CP041742">
    <property type="protein sequence ID" value="QDQ73767.1"/>
    <property type="molecule type" value="Genomic_DNA"/>
</dbReference>
<evidence type="ECO:0000256" key="6">
    <source>
        <dbReference type="ARBA" id="ARBA00026066"/>
    </source>
</evidence>
<evidence type="ECO:0000256" key="3">
    <source>
        <dbReference type="ARBA" id="ARBA00011950"/>
    </source>
</evidence>
<dbReference type="PANTHER" id="PTHR23404">
    <property type="entry name" value="MOLYBDOPTERIN SYNTHASE RELATED"/>
    <property type="match status" value="1"/>
</dbReference>
<evidence type="ECO:0000256" key="8">
    <source>
        <dbReference type="ARBA" id="ARBA00030407"/>
    </source>
</evidence>
<evidence type="ECO:0000313" key="12">
    <source>
        <dbReference type="EMBL" id="QDQ73767.1"/>
    </source>
</evidence>
<keyword evidence="13" id="KW-1185">Reference proteome</keyword>
<dbReference type="UniPathway" id="UPA00344"/>
<sequence length="156" mass="17268">MDTVDISAIRALVAAPRDAALDPARALEFVTHEEFGGQALFVGRVRRHNHGRDVVAVEYDLFEPLVRTTFEALAREAFADIAPELRVYVAHTHGRLEVGDIAVVVAAGSRHRDEAFRACRAVIEGVKHRAPIWKREHYVDGSSEWSEGCSLCGHKA</sequence>
<dbReference type="CDD" id="cd00756">
    <property type="entry name" value="MoaE"/>
    <property type="match status" value="1"/>
</dbReference>
<name>A0A516V5I7_9GAMM</name>
<evidence type="ECO:0000256" key="9">
    <source>
        <dbReference type="ARBA" id="ARBA00030781"/>
    </source>
</evidence>
<organism evidence="12 13">
    <name type="scientific">Pseudoluteimonas lycopersici</name>
    <dbReference type="NCBI Taxonomy" id="1324796"/>
    <lineage>
        <taxon>Bacteria</taxon>
        <taxon>Pseudomonadati</taxon>
        <taxon>Pseudomonadota</taxon>
        <taxon>Gammaproteobacteria</taxon>
        <taxon>Lysobacterales</taxon>
        <taxon>Lysobacteraceae</taxon>
        <taxon>Pseudoluteimonas</taxon>
    </lineage>
</organism>
<comment type="similarity">
    <text evidence="2">Belongs to the MoaE family.</text>
</comment>
<gene>
    <name evidence="12" type="ORF">FNZ56_07715</name>
</gene>
<comment type="catalytic activity">
    <reaction evidence="11">
        <text>2 [molybdopterin-synthase sulfur-carrier protein]-C-terminal-Gly-aminoethanethioate + cyclic pyranopterin phosphate + H2O = molybdopterin + 2 [molybdopterin-synthase sulfur-carrier protein]-C-terminal Gly-Gly + 2 H(+)</text>
        <dbReference type="Rhea" id="RHEA:26333"/>
        <dbReference type="Rhea" id="RHEA-COMP:12202"/>
        <dbReference type="Rhea" id="RHEA-COMP:19907"/>
        <dbReference type="ChEBI" id="CHEBI:15377"/>
        <dbReference type="ChEBI" id="CHEBI:15378"/>
        <dbReference type="ChEBI" id="CHEBI:58698"/>
        <dbReference type="ChEBI" id="CHEBI:59648"/>
        <dbReference type="ChEBI" id="CHEBI:90778"/>
        <dbReference type="ChEBI" id="CHEBI:232372"/>
        <dbReference type="EC" id="2.8.1.12"/>
    </reaction>
</comment>
<evidence type="ECO:0000256" key="2">
    <source>
        <dbReference type="ARBA" id="ARBA00005426"/>
    </source>
</evidence>
<dbReference type="GO" id="GO:0006777">
    <property type="term" value="P:Mo-molybdopterin cofactor biosynthetic process"/>
    <property type="evidence" value="ECO:0007669"/>
    <property type="project" value="UniProtKB-KW"/>
</dbReference>
<accession>A0A516V5I7</accession>
<comment type="pathway">
    <text evidence="1">Cofactor biosynthesis; molybdopterin biosynthesis.</text>
</comment>
<evidence type="ECO:0000256" key="5">
    <source>
        <dbReference type="ARBA" id="ARBA00023150"/>
    </source>
</evidence>
<dbReference type="GO" id="GO:0030366">
    <property type="term" value="F:molybdopterin synthase activity"/>
    <property type="evidence" value="ECO:0007669"/>
    <property type="project" value="UniProtKB-EC"/>
</dbReference>
<dbReference type="InterPro" id="IPR036563">
    <property type="entry name" value="MoaE_sf"/>
</dbReference>
<protein>
    <recommendedName>
        <fullName evidence="4">Molybdopterin synthase catalytic subunit</fullName>
        <ecNumber evidence="3">2.8.1.12</ecNumber>
    </recommendedName>
    <alternativeName>
        <fullName evidence="9">MPT synthase subunit 2</fullName>
    </alternativeName>
    <alternativeName>
        <fullName evidence="7">Molybdenum cofactor biosynthesis protein E</fullName>
    </alternativeName>
    <alternativeName>
        <fullName evidence="8">Molybdopterin-converting factor large subunit</fullName>
    </alternativeName>
    <alternativeName>
        <fullName evidence="10">Molybdopterin-converting factor subunit 2</fullName>
    </alternativeName>
</protein>
<dbReference type="Proteomes" id="UP000315891">
    <property type="component" value="Chromosome"/>
</dbReference>
<reference evidence="12 13" key="1">
    <citation type="submission" date="2019-07" db="EMBL/GenBank/DDBJ databases">
        <title>Lysobacter weifangensis sp. nov., isolated from bensulfuron-methyl contaminated farmland soil.</title>
        <authorList>
            <person name="Zhao H."/>
        </authorList>
    </citation>
    <scope>NUCLEOTIDE SEQUENCE [LARGE SCALE GENOMIC DNA]</scope>
    <source>
        <strain evidence="12 13">CC-Bw-6</strain>
    </source>
</reference>
<dbReference type="SUPFAM" id="SSF54690">
    <property type="entry name" value="Molybdopterin synthase subunit MoaE"/>
    <property type="match status" value="1"/>
</dbReference>
<proteinExistence type="inferred from homology"/>
<dbReference type="EC" id="2.8.1.12" evidence="3"/>
<dbReference type="InterPro" id="IPR003448">
    <property type="entry name" value="Mopterin_biosynth_MoaE"/>
</dbReference>
<dbReference type="Pfam" id="PF02391">
    <property type="entry name" value="MoaE"/>
    <property type="match status" value="1"/>
</dbReference>